<reference evidence="2 3" key="1">
    <citation type="journal article" date="2022" name="Res Sq">
        <title>Evolution of multicellular longitudinally dividing oral cavity symbionts (Neisseriaceae).</title>
        <authorList>
            <person name="Nyongesa S."/>
            <person name="Weber P."/>
            <person name="Bernet E."/>
            <person name="Pullido F."/>
            <person name="Nieckarz M."/>
            <person name="Delaby M."/>
            <person name="Nieves C."/>
            <person name="Viehboeck T."/>
            <person name="Krause N."/>
            <person name="Rivera-Millot A."/>
            <person name="Nakamura A."/>
            <person name="Vischer N."/>
            <person name="VanNieuwenhze M."/>
            <person name="Brun Y."/>
            <person name="Cava F."/>
            <person name="Bulgheresi S."/>
            <person name="Veyrier F."/>
        </authorList>
    </citation>
    <scope>NUCLEOTIDE SEQUENCE [LARGE SCALE GENOMIC DNA]</scope>
    <source>
        <strain evidence="2 3">CCUG 63373m</strain>
    </source>
</reference>
<evidence type="ECO:0000313" key="2">
    <source>
        <dbReference type="EMBL" id="UOO81695.1"/>
    </source>
</evidence>
<evidence type="ECO:0008006" key="4">
    <source>
        <dbReference type="Google" id="ProtNLM"/>
    </source>
</evidence>
<keyword evidence="1" id="KW-0812">Transmembrane</keyword>
<evidence type="ECO:0000256" key="1">
    <source>
        <dbReference type="SAM" id="Phobius"/>
    </source>
</evidence>
<name>A0ABY4DRP1_9NEIS</name>
<keyword evidence="3" id="KW-1185">Reference proteome</keyword>
<feature type="transmembrane region" description="Helical" evidence="1">
    <location>
        <begin position="20"/>
        <end position="40"/>
    </location>
</feature>
<dbReference type="EMBL" id="CP091508">
    <property type="protein sequence ID" value="UOO81695.1"/>
    <property type="molecule type" value="Genomic_DNA"/>
</dbReference>
<sequence length="68" mass="7272">MCSALLPKSSTLPPLGIQTGYGAFISLAHLLWFAFVATVLSSPAVRSRLLQQQQTVNRMIGVLLMGLG</sequence>
<dbReference type="Proteomes" id="UP000829817">
    <property type="component" value="Chromosome"/>
</dbReference>
<organism evidence="2 3">
    <name type="scientific">Uruburuella testudinis</name>
    <dbReference type="NCBI Taxonomy" id="1282863"/>
    <lineage>
        <taxon>Bacteria</taxon>
        <taxon>Pseudomonadati</taxon>
        <taxon>Pseudomonadota</taxon>
        <taxon>Betaproteobacteria</taxon>
        <taxon>Neisseriales</taxon>
        <taxon>Neisseriaceae</taxon>
        <taxon>Uruburuella</taxon>
    </lineage>
</organism>
<dbReference type="RefSeq" id="WP_244784965.1">
    <property type="nucleotide sequence ID" value="NZ_CP091508.1"/>
</dbReference>
<proteinExistence type="predicted"/>
<gene>
    <name evidence="2" type="ORF">LVJ83_12345</name>
</gene>
<keyword evidence="1" id="KW-1133">Transmembrane helix</keyword>
<keyword evidence="1" id="KW-0472">Membrane</keyword>
<evidence type="ECO:0000313" key="3">
    <source>
        <dbReference type="Proteomes" id="UP000829817"/>
    </source>
</evidence>
<protein>
    <recommendedName>
        <fullName evidence="4">LysE type translocator</fullName>
    </recommendedName>
</protein>
<accession>A0ABY4DRP1</accession>